<evidence type="ECO:0000256" key="6">
    <source>
        <dbReference type="SAM" id="Phobius"/>
    </source>
</evidence>
<dbReference type="EMBL" id="CP005290">
    <property type="protein sequence ID" value="AGK61203.1"/>
    <property type="molecule type" value="Genomic_DNA"/>
</dbReference>
<keyword evidence="4 6" id="KW-1133">Transmembrane helix</keyword>
<dbReference type="GO" id="GO:0005886">
    <property type="term" value="C:plasma membrane"/>
    <property type="evidence" value="ECO:0007669"/>
    <property type="project" value="UniProtKB-SubCell"/>
</dbReference>
<comment type="subcellular location">
    <subcellularLocation>
        <location evidence="1">Cell membrane</location>
        <topology evidence="1">Multi-pass membrane protein</topology>
    </subcellularLocation>
</comment>
<keyword evidence="8" id="KW-1185">Reference proteome</keyword>
<dbReference type="HOGENOM" id="CLU_104651_0_0_2"/>
<reference evidence="7 8" key="1">
    <citation type="journal article" date="2013" name="Genome Announc.">
        <title>Complete Genome Sequence of the Thermophilic and Facultatively Chemolithoautotrophic Sulfate Reducer Archaeoglobus sulfaticallidus Strain PM70-1T.</title>
        <authorList>
            <person name="Stokke R."/>
            <person name="Hocking W.P."/>
            <person name="Steinsbu B.O."/>
            <person name="Steen I.H."/>
        </authorList>
    </citation>
    <scope>NUCLEOTIDE SEQUENCE [LARGE SCALE GENOMIC DNA]</scope>
    <source>
        <strain evidence="7">PM70-1</strain>
    </source>
</reference>
<evidence type="ECO:0000256" key="5">
    <source>
        <dbReference type="ARBA" id="ARBA00023136"/>
    </source>
</evidence>
<dbReference type="PANTHER" id="PTHR38825:SF1">
    <property type="entry name" value="TRANSPORTER, LYSE FAMILY"/>
    <property type="match status" value="1"/>
</dbReference>
<keyword evidence="5 6" id="KW-0472">Membrane</keyword>
<keyword evidence="3 6" id="KW-0812">Transmembrane</keyword>
<evidence type="ECO:0000313" key="8">
    <source>
        <dbReference type="Proteomes" id="UP000013307"/>
    </source>
</evidence>
<dbReference type="AlphaFoldDB" id="N0BDW7"/>
<feature type="transmembrane region" description="Helical" evidence="6">
    <location>
        <begin position="173"/>
        <end position="193"/>
    </location>
</feature>
<feature type="transmembrane region" description="Helical" evidence="6">
    <location>
        <begin position="105"/>
        <end position="129"/>
    </location>
</feature>
<dbReference type="eggNOG" id="arCOG01947">
    <property type="taxonomic scope" value="Archaea"/>
</dbReference>
<organism evidence="7 8">
    <name type="scientific">Archaeoglobus sulfaticallidus PM70-1</name>
    <dbReference type="NCBI Taxonomy" id="387631"/>
    <lineage>
        <taxon>Archaea</taxon>
        <taxon>Methanobacteriati</taxon>
        <taxon>Methanobacteriota</taxon>
        <taxon>Archaeoglobi</taxon>
        <taxon>Archaeoglobales</taxon>
        <taxon>Archaeoglobaceae</taxon>
        <taxon>Archaeoglobus</taxon>
    </lineage>
</organism>
<dbReference type="GO" id="GO:0006865">
    <property type="term" value="P:amino acid transport"/>
    <property type="evidence" value="ECO:0007669"/>
    <property type="project" value="InterPro"/>
</dbReference>
<dbReference type="PANTHER" id="PTHR38825">
    <property type="entry name" value="LYSINE EXPORTER PROTEIN (LYSE/YGGA)"/>
    <property type="match status" value="1"/>
</dbReference>
<dbReference type="Pfam" id="PF01810">
    <property type="entry name" value="LysE"/>
    <property type="match status" value="1"/>
</dbReference>
<dbReference type="STRING" id="387631.Asulf_01205"/>
<sequence length="200" mass="21945">MNLAEFALMVFFISLSGVMAPGPLFASAVSEGMNKKYAGFLLSSGHAIVEIPIILILFFFGVSIITEQVKVFVGVFGGIFLIYMAHKELTSKSKLDGSTDMRSIFTGLAMSIANPYFIIWWFTIGLILVTTAEKFGIMGLIVFIIVHELCDFGWLGFVSLISSKTVEVWDKSAKTLSTISAIIFVIFGIYFIYSGISTIV</sequence>
<feature type="transmembrane region" description="Helical" evidence="6">
    <location>
        <begin position="68"/>
        <end position="85"/>
    </location>
</feature>
<dbReference type="InterPro" id="IPR001123">
    <property type="entry name" value="LeuE-type"/>
</dbReference>
<evidence type="ECO:0008006" key="9">
    <source>
        <dbReference type="Google" id="ProtNLM"/>
    </source>
</evidence>
<feature type="transmembrane region" description="Helical" evidence="6">
    <location>
        <begin position="38"/>
        <end position="62"/>
    </location>
</feature>
<dbReference type="OrthoDB" id="121309at2157"/>
<evidence type="ECO:0000313" key="7">
    <source>
        <dbReference type="EMBL" id="AGK61203.1"/>
    </source>
</evidence>
<feature type="transmembrane region" description="Helical" evidence="6">
    <location>
        <begin position="6"/>
        <end position="26"/>
    </location>
</feature>
<keyword evidence="2" id="KW-1003">Cell membrane</keyword>
<dbReference type="GeneID" id="15392846"/>
<dbReference type="RefSeq" id="WP_015590801.1">
    <property type="nucleotide sequence ID" value="NC_021169.1"/>
</dbReference>
<evidence type="ECO:0000256" key="3">
    <source>
        <dbReference type="ARBA" id="ARBA00022692"/>
    </source>
</evidence>
<dbReference type="Proteomes" id="UP000013307">
    <property type="component" value="Chromosome"/>
</dbReference>
<evidence type="ECO:0000256" key="2">
    <source>
        <dbReference type="ARBA" id="ARBA00022475"/>
    </source>
</evidence>
<evidence type="ECO:0000256" key="1">
    <source>
        <dbReference type="ARBA" id="ARBA00004651"/>
    </source>
</evidence>
<gene>
    <name evidence="7" type="ORF">Asulf_01205</name>
</gene>
<dbReference type="KEGG" id="ast:Asulf_01205"/>
<protein>
    <recommendedName>
        <fullName evidence="9">Threonine efflux protein</fullName>
    </recommendedName>
</protein>
<evidence type="ECO:0000256" key="4">
    <source>
        <dbReference type="ARBA" id="ARBA00022989"/>
    </source>
</evidence>
<name>N0BDW7_9EURY</name>
<accession>N0BDW7</accession>
<proteinExistence type="predicted"/>
<feature type="transmembrane region" description="Helical" evidence="6">
    <location>
        <begin position="135"/>
        <end position="161"/>
    </location>
</feature>